<evidence type="ECO:0000256" key="6">
    <source>
        <dbReference type="ARBA" id="ARBA00023136"/>
    </source>
</evidence>
<evidence type="ECO:0000259" key="8">
    <source>
        <dbReference type="Pfam" id="PF01694"/>
    </source>
</evidence>
<dbReference type="Proteomes" id="UP001056429">
    <property type="component" value="Unassembled WGS sequence"/>
</dbReference>
<dbReference type="RefSeq" id="WP_250858784.1">
    <property type="nucleotide sequence ID" value="NZ_JAGSOJ010000002.1"/>
</dbReference>
<comment type="subcellular location">
    <subcellularLocation>
        <location evidence="1">Membrane</location>
        <topology evidence="1">Multi-pass membrane protein</topology>
    </subcellularLocation>
</comment>
<evidence type="ECO:0000256" key="1">
    <source>
        <dbReference type="ARBA" id="ARBA00004141"/>
    </source>
</evidence>
<proteinExistence type="inferred from homology"/>
<feature type="domain" description="Peptidase S54 rhomboid" evidence="8">
    <location>
        <begin position="57"/>
        <end position="191"/>
    </location>
</feature>
<evidence type="ECO:0000256" key="2">
    <source>
        <dbReference type="ARBA" id="ARBA00009045"/>
    </source>
</evidence>
<keyword evidence="9" id="KW-0645">Protease</keyword>
<organism evidence="9 10">
    <name type="scientific">Oceanirhabdus seepicola</name>
    <dbReference type="NCBI Taxonomy" id="2828781"/>
    <lineage>
        <taxon>Bacteria</taxon>
        <taxon>Bacillati</taxon>
        <taxon>Bacillota</taxon>
        <taxon>Clostridia</taxon>
        <taxon>Eubacteriales</taxon>
        <taxon>Clostridiaceae</taxon>
        <taxon>Oceanirhabdus</taxon>
    </lineage>
</organism>
<evidence type="ECO:0000256" key="4">
    <source>
        <dbReference type="ARBA" id="ARBA00022801"/>
    </source>
</evidence>
<reference evidence="9" key="2">
    <citation type="submission" date="2021-04" db="EMBL/GenBank/DDBJ databases">
        <authorList>
            <person name="Dong X."/>
        </authorList>
    </citation>
    <scope>NUCLEOTIDE SEQUENCE</scope>
    <source>
        <strain evidence="9">ZWT</strain>
    </source>
</reference>
<accession>A0A9J6P0N4</accession>
<dbReference type="AlphaFoldDB" id="A0A9J6P0N4"/>
<dbReference type="Pfam" id="PF01694">
    <property type="entry name" value="Rhomboid"/>
    <property type="match status" value="1"/>
</dbReference>
<dbReference type="Gene3D" id="1.20.1540.10">
    <property type="entry name" value="Rhomboid-like"/>
    <property type="match status" value="1"/>
</dbReference>
<feature type="transmembrane region" description="Helical" evidence="7">
    <location>
        <begin position="175"/>
        <end position="194"/>
    </location>
</feature>
<feature type="transmembrane region" description="Helical" evidence="7">
    <location>
        <begin position="20"/>
        <end position="38"/>
    </location>
</feature>
<feature type="transmembrane region" description="Helical" evidence="7">
    <location>
        <begin position="122"/>
        <end position="141"/>
    </location>
</feature>
<dbReference type="GO" id="GO:0004252">
    <property type="term" value="F:serine-type endopeptidase activity"/>
    <property type="evidence" value="ECO:0007669"/>
    <property type="project" value="InterPro"/>
</dbReference>
<evidence type="ECO:0000313" key="10">
    <source>
        <dbReference type="Proteomes" id="UP001056429"/>
    </source>
</evidence>
<evidence type="ECO:0000256" key="7">
    <source>
        <dbReference type="SAM" id="Phobius"/>
    </source>
</evidence>
<keyword evidence="4 9" id="KW-0378">Hydrolase</keyword>
<dbReference type="EC" id="3.4.21.105" evidence="9"/>
<dbReference type="SUPFAM" id="SSF144091">
    <property type="entry name" value="Rhomboid-like"/>
    <property type="match status" value="1"/>
</dbReference>
<keyword evidence="5 7" id="KW-1133">Transmembrane helix</keyword>
<evidence type="ECO:0000256" key="5">
    <source>
        <dbReference type="ARBA" id="ARBA00022989"/>
    </source>
</evidence>
<keyword evidence="6 7" id="KW-0472">Membrane</keyword>
<gene>
    <name evidence="9" type="ORF">KDK92_08405</name>
</gene>
<dbReference type="InterPro" id="IPR022764">
    <property type="entry name" value="Peptidase_S54_rhomboid_dom"/>
</dbReference>
<evidence type="ECO:0000313" key="9">
    <source>
        <dbReference type="EMBL" id="MCM1989758.1"/>
    </source>
</evidence>
<dbReference type="InterPro" id="IPR050925">
    <property type="entry name" value="Rhomboid_protease_S54"/>
</dbReference>
<dbReference type="PANTHER" id="PTHR43731:SF14">
    <property type="entry name" value="PRESENILIN-ASSOCIATED RHOMBOID-LIKE PROTEIN, MITOCHONDRIAL"/>
    <property type="match status" value="1"/>
</dbReference>
<dbReference type="PANTHER" id="PTHR43731">
    <property type="entry name" value="RHOMBOID PROTEASE"/>
    <property type="match status" value="1"/>
</dbReference>
<feature type="transmembrane region" description="Helical" evidence="7">
    <location>
        <begin position="58"/>
        <end position="86"/>
    </location>
</feature>
<keyword evidence="10" id="KW-1185">Reference proteome</keyword>
<protein>
    <submittedName>
        <fullName evidence="9">Rhomboid family intramembrane serine protease</fullName>
        <ecNumber evidence="9">3.4.21.105</ecNumber>
    </submittedName>
</protein>
<comment type="similarity">
    <text evidence="2">Belongs to the peptidase S54 family.</text>
</comment>
<keyword evidence="3 7" id="KW-0812">Transmembrane</keyword>
<reference evidence="9" key="1">
    <citation type="journal article" date="2021" name="mSystems">
        <title>Bacteria and Archaea Synergistically Convert Glycine Betaine to Biogenic Methane in the Formosa Cold Seep of the South China Sea.</title>
        <authorList>
            <person name="Li L."/>
            <person name="Zhang W."/>
            <person name="Zhang S."/>
            <person name="Song L."/>
            <person name="Sun Q."/>
            <person name="Zhang H."/>
            <person name="Xiang H."/>
            <person name="Dong X."/>
        </authorList>
    </citation>
    <scope>NUCLEOTIDE SEQUENCE</scope>
    <source>
        <strain evidence="9">ZWT</strain>
    </source>
</reference>
<dbReference type="EMBL" id="JAGSOJ010000002">
    <property type="protein sequence ID" value="MCM1989758.1"/>
    <property type="molecule type" value="Genomic_DNA"/>
</dbReference>
<dbReference type="InterPro" id="IPR035952">
    <property type="entry name" value="Rhomboid-like_sf"/>
</dbReference>
<comment type="caution">
    <text evidence="9">The sequence shown here is derived from an EMBL/GenBank/DDBJ whole genome shotgun (WGS) entry which is preliminary data.</text>
</comment>
<sequence>MNLSLGKIKGYIKDYPITTIIILINTLIVIFVGLKFGFKNIGEVSRSISSVTKVKEGNYWMMFTYTFLHINIPHYFINTFFIICFSGIIEYTLGKAKFLLFFIITVLGSSIVIFFFNPGAVLISSGFVFGILGYYMYIVFLKKDMISNPKFKGNLIKITIICWILSFLYKDVNIVGHLGGFITGFIFSMVELKISASNK</sequence>
<evidence type="ECO:0000256" key="3">
    <source>
        <dbReference type="ARBA" id="ARBA00022692"/>
    </source>
</evidence>
<feature type="transmembrane region" description="Helical" evidence="7">
    <location>
        <begin position="98"/>
        <end position="116"/>
    </location>
</feature>
<dbReference type="GO" id="GO:0006508">
    <property type="term" value="P:proteolysis"/>
    <property type="evidence" value="ECO:0007669"/>
    <property type="project" value="UniProtKB-KW"/>
</dbReference>
<dbReference type="GO" id="GO:0016020">
    <property type="term" value="C:membrane"/>
    <property type="evidence" value="ECO:0007669"/>
    <property type="project" value="UniProtKB-SubCell"/>
</dbReference>
<name>A0A9J6P0N4_9CLOT</name>